<dbReference type="Gene3D" id="1.10.10.10">
    <property type="entry name" value="Winged helix-like DNA-binding domain superfamily/Winged helix DNA-binding domain"/>
    <property type="match status" value="1"/>
</dbReference>
<dbReference type="AlphaFoldDB" id="A0A0U5BBK8"/>
<dbReference type="InterPro" id="IPR010093">
    <property type="entry name" value="SinI_DNA-bd"/>
</dbReference>
<evidence type="ECO:0000259" key="1">
    <source>
        <dbReference type="Pfam" id="PF12728"/>
    </source>
</evidence>
<proteinExistence type="predicted"/>
<reference evidence="2 3" key="2">
    <citation type="submission" date="2016-01" db="EMBL/GenBank/DDBJ databases">
        <title>Microcella alkaliphila JAM AC0309 whole genome shotgun sequence.</title>
        <authorList>
            <person name="Kurata A."/>
            <person name="Hirose Y."/>
            <person name="Kishimoto N."/>
            <person name="Kobayashi T."/>
        </authorList>
    </citation>
    <scope>NUCLEOTIDE SEQUENCE [LARGE SCALE GENOMIC DNA]</scope>
    <source>
        <strain evidence="2 3">JAM AC0309</strain>
    </source>
</reference>
<evidence type="ECO:0000313" key="2">
    <source>
        <dbReference type="EMBL" id="BAU32049.1"/>
    </source>
</evidence>
<dbReference type="Proteomes" id="UP000218965">
    <property type="component" value="Chromosome"/>
</dbReference>
<dbReference type="Pfam" id="PF12728">
    <property type="entry name" value="HTH_17"/>
    <property type="match status" value="1"/>
</dbReference>
<organism evidence="2 3">
    <name type="scientific">Microcella alkaliphila</name>
    <dbReference type="NCBI Taxonomy" id="279828"/>
    <lineage>
        <taxon>Bacteria</taxon>
        <taxon>Bacillati</taxon>
        <taxon>Actinomycetota</taxon>
        <taxon>Actinomycetes</taxon>
        <taxon>Micrococcales</taxon>
        <taxon>Microbacteriaceae</taxon>
        <taxon>Microcella</taxon>
    </lineage>
</organism>
<evidence type="ECO:0000313" key="3">
    <source>
        <dbReference type="Proteomes" id="UP000218965"/>
    </source>
</evidence>
<sequence>MSSSCRVCGAVVRYASDRCGCLGFVPWGSGSHLFGMDIERPAAGNPWGLEPLLDVKELAGYLQVPVSTVYDWRTRGVGPRAYRFGKHLKFAVSDVRDWIEQQHDPAASVRQR</sequence>
<dbReference type="NCBIfam" id="TIGR01764">
    <property type="entry name" value="excise"/>
    <property type="match status" value="1"/>
</dbReference>
<dbReference type="GO" id="GO:0003677">
    <property type="term" value="F:DNA binding"/>
    <property type="evidence" value="ECO:0007669"/>
    <property type="project" value="InterPro"/>
</dbReference>
<dbReference type="SUPFAM" id="SSF46955">
    <property type="entry name" value="Putative DNA-binding domain"/>
    <property type="match status" value="1"/>
</dbReference>
<dbReference type="InterPro" id="IPR041657">
    <property type="entry name" value="HTH_17"/>
</dbReference>
<dbReference type="InterPro" id="IPR009061">
    <property type="entry name" value="DNA-bd_dom_put_sf"/>
</dbReference>
<dbReference type="EMBL" id="AP017315">
    <property type="protein sequence ID" value="BAU32049.1"/>
    <property type="molecule type" value="Genomic_DNA"/>
</dbReference>
<reference evidence="3" key="1">
    <citation type="submission" date="2015-12" db="EMBL/GenBank/DDBJ databases">
        <authorList>
            <person name="Shamseldin A."/>
            <person name="Moawad H."/>
            <person name="Abd El-Rahim W.M."/>
            <person name="Sadowsky M.J."/>
        </authorList>
    </citation>
    <scope>NUCLEOTIDE SEQUENCE [LARGE SCALE GENOMIC DNA]</scope>
    <source>
        <strain evidence="3">JAM AC0309</strain>
    </source>
</reference>
<accession>A0A0U5BBK8</accession>
<dbReference type="InterPro" id="IPR036388">
    <property type="entry name" value="WH-like_DNA-bd_sf"/>
</dbReference>
<name>A0A0U5BBK8_9MICO</name>
<feature type="domain" description="Helix-turn-helix" evidence="1">
    <location>
        <begin position="52"/>
        <end position="102"/>
    </location>
</feature>
<gene>
    <name evidence="2" type="ORF">MalAC0309_1192</name>
</gene>
<protein>
    <submittedName>
        <fullName evidence="2">Phage transcriptional regulator, AlpA</fullName>
    </submittedName>
</protein>
<dbReference type="KEGG" id="malk:MalAC0309_1192"/>